<dbReference type="AlphaFoldDB" id="A0AA88DCI0"/>
<comment type="similarity">
    <text evidence="1">Belongs to the 'GDXG' lipolytic enzyme family.</text>
</comment>
<dbReference type="InterPro" id="IPR013094">
    <property type="entry name" value="AB_hydrolase_3"/>
</dbReference>
<name>A0AA88DCI0_FICCA</name>
<dbReference type="EMBL" id="BTGU01000036">
    <property type="protein sequence ID" value="GMN51221.1"/>
    <property type="molecule type" value="Genomic_DNA"/>
</dbReference>
<evidence type="ECO:0000313" key="4">
    <source>
        <dbReference type="Proteomes" id="UP001187192"/>
    </source>
</evidence>
<evidence type="ECO:0000259" key="2">
    <source>
        <dbReference type="Pfam" id="PF07859"/>
    </source>
</evidence>
<evidence type="ECO:0000313" key="3">
    <source>
        <dbReference type="EMBL" id="GMN51221.1"/>
    </source>
</evidence>
<dbReference type="Gene3D" id="3.40.50.1820">
    <property type="entry name" value="alpha/beta hydrolase"/>
    <property type="match status" value="1"/>
</dbReference>
<gene>
    <name evidence="3" type="ORF">TIFTF001_020371</name>
</gene>
<accession>A0AA88DCI0</accession>
<proteinExistence type="inferred from homology"/>
<dbReference type="GO" id="GO:0016787">
    <property type="term" value="F:hydrolase activity"/>
    <property type="evidence" value="ECO:0007669"/>
    <property type="project" value="InterPro"/>
</dbReference>
<dbReference type="Proteomes" id="UP001187192">
    <property type="component" value="Unassembled WGS sequence"/>
</dbReference>
<organism evidence="3 4">
    <name type="scientific">Ficus carica</name>
    <name type="common">Common fig</name>
    <dbReference type="NCBI Taxonomy" id="3494"/>
    <lineage>
        <taxon>Eukaryota</taxon>
        <taxon>Viridiplantae</taxon>
        <taxon>Streptophyta</taxon>
        <taxon>Embryophyta</taxon>
        <taxon>Tracheophyta</taxon>
        <taxon>Spermatophyta</taxon>
        <taxon>Magnoliopsida</taxon>
        <taxon>eudicotyledons</taxon>
        <taxon>Gunneridae</taxon>
        <taxon>Pentapetalae</taxon>
        <taxon>rosids</taxon>
        <taxon>fabids</taxon>
        <taxon>Rosales</taxon>
        <taxon>Moraceae</taxon>
        <taxon>Ficeae</taxon>
        <taxon>Ficus</taxon>
    </lineage>
</organism>
<evidence type="ECO:0000256" key="1">
    <source>
        <dbReference type="ARBA" id="ARBA00010515"/>
    </source>
</evidence>
<reference evidence="3" key="1">
    <citation type="submission" date="2023-07" db="EMBL/GenBank/DDBJ databases">
        <title>draft genome sequence of fig (Ficus carica).</title>
        <authorList>
            <person name="Takahashi T."/>
            <person name="Nishimura K."/>
        </authorList>
    </citation>
    <scope>NUCLEOTIDE SEQUENCE</scope>
</reference>
<protein>
    <recommendedName>
        <fullName evidence="2">Alpha/beta hydrolase fold-3 domain-containing protein</fullName>
    </recommendedName>
</protein>
<feature type="domain" description="Alpha/beta hydrolase fold-3" evidence="2">
    <location>
        <begin position="3"/>
        <end position="89"/>
    </location>
</feature>
<dbReference type="Pfam" id="PF07859">
    <property type="entry name" value="Abhydrolase_3"/>
    <property type="match status" value="1"/>
</dbReference>
<dbReference type="InterPro" id="IPR029058">
    <property type="entry name" value="AB_hydrolase_fold"/>
</dbReference>
<comment type="caution">
    <text evidence="3">The sequence shown here is derived from an EMBL/GenBank/DDBJ whole genome shotgun (WGS) entry which is preliminary data.</text>
</comment>
<keyword evidence="4" id="KW-1185">Reference proteome</keyword>
<sequence>MLPHSGTNRLWDLALPIGADRDHKYSNPMAGDDHSSDNCDRIRELEWQVIMIGCDGDPLIDRQVEFVEMLKKKGVQVIGKFSQGDYHGVEVMELSKAKSLFVSLKAFIECN</sequence>
<dbReference type="SUPFAM" id="SSF53474">
    <property type="entry name" value="alpha/beta-Hydrolases"/>
    <property type="match status" value="1"/>
</dbReference>